<sequence>MKITIDNFDGKGAVDYSAAVLLAKPLRIARTLNKPTVCSFGVVTAESTLATPARNGRVVIADDTGRTVFTGYVATEPTIELAGMGTAGNVYQAWVQTISDDLLLDMQTVPRTFASAGQSAGVIAAQLTARVDPVRVGTGAVNSAASVGRFLPVEGQSWSQTIGLLSSMTRSAYRVMESSLSLSLVGETVHALSEVEGTLQVKALEASMVRALANDVTVCGALEPCAYVTEFFQGDGTTVLFELTEDPFAPTTAKSKPLIDLFLEPAIDTQIWQLKDAGGHLSLTSTGLTCTGGDGIDGDTTLTAIDQIELGGQLIIEAAGVQLNSGSEGLINALFDGIPSMANCFAGFNVTQVGGANTLTPVIGGVSSGSSFTPMAGRIYTLRLRLYGTEMQRVMESYYSVGDSGVMSYGGNDTACGVKLVFEIQDMTSGVAGAVSVLYDGSVAAAPPVATYGLVDSLNLFCSIRSVTLMQEGPVWVTSTPSGGSARTRRIGTTAQSAECRIERTGKLRFYPASVPQAGELIAVCYRTKHRAVARLASASSIVQQGSNTALPAVAQWAGSVTSPAARSSADCENAALALLNAATSRAAAWKGTYTGWNVDLQTDVWPGDVLAVNAISSGLNANLVVRSVLIEIAEGAPELTKYTISFANDWAEDLGLKLSSHVPPDAWLPQQAATAVTSLENLNTLAVTSVSTTAINISAGVNAPSGGGFEVRRRDWCFAPGTDSDLVLRSPVSNFVIPREAAMEQYYIRMYDGANPPNYSRFSSAIFVNVPL</sequence>
<gene>
    <name evidence="1" type="ORF">C7378_2600</name>
</gene>
<dbReference type="RefSeq" id="WP_131997339.1">
    <property type="nucleotide sequence ID" value="NZ_SMGK01000004.1"/>
</dbReference>
<reference evidence="1 2" key="1">
    <citation type="submission" date="2019-03" db="EMBL/GenBank/DDBJ databases">
        <title>Genomic Encyclopedia of Type Strains, Phase IV (KMG-IV): sequencing the most valuable type-strain genomes for metagenomic binning, comparative biology and taxonomic classification.</title>
        <authorList>
            <person name="Goeker M."/>
        </authorList>
    </citation>
    <scope>NUCLEOTIDE SEQUENCE [LARGE SCALE GENOMIC DNA]</scope>
    <source>
        <strain evidence="1 2">DSM 103428</strain>
    </source>
</reference>
<proteinExistence type="predicted"/>
<comment type="caution">
    <text evidence="1">The sequence shown here is derived from an EMBL/GenBank/DDBJ whole genome shotgun (WGS) entry which is preliminary data.</text>
</comment>
<evidence type="ECO:0000313" key="1">
    <source>
        <dbReference type="EMBL" id="TCK71976.1"/>
    </source>
</evidence>
<evidence type="ECO:0000313" key="2">
    <source>
        <dbReference type="Proteomes" id="UP000295210"/>
    </source>
</evidence>
<evidence type="ECO:0008006" key="3">
    <source>
        <dbReference type="Google" id="ProtNLM"/>
    </source>
</evidence>
<name>A0A4R1L1X5_9BACT</name>
<dbReference type="OrthoDB" id="103772at2"/>
<organism evidence="1 2">
    <name type="scientific">Acidipila rosea</name>
    <dbReference type="NCBI Taxonomy" id="768535"/>
    <lineage>
        <taxon>Bacteria</taxon>
        <taxon>Pseudomonadati</taxon>
        <taxon>Acidobacteriota</taxon>
        <taxon>Terriglobia</taxon>
        <taxon>Terriglobales</taxon>
        <taxon>Acidobacteriaceae</taxon>
        <taxon>Acidipila</taxon>
    </lineage>
</organism>
<protein>
    <recommendedName>
        <fullName evidence="3">Tail protein</fullName>
    </recommendedName>
</protein>
<keyword evidence="2" id="KW-1185">Reference proteome</keyword>
<accession>A0A4R1L1X5</accession>
<dbReference type="Proteomes" id="UP000295210">
    <property type="component" value="Unassembled WGS sequence"/>
</dbReference>
<dbReference type="EMBL" id="SMGK01000004">
    <property type="protein sequence ID" value="TCK71976.1"/>
    <property type="molecule type" value="Genomic_DNA"/>
</dbReference>
<dbReference type="AlphaFoldDB" id="A0A4R1L1X5"/>